<feature type="transmembrane region" description="Helical" evidence="1">
    <location>
        <begin position="128"/>
        <end position="147"/>
    </location>
</feature>
<feature type="transmembrane region" description="Helical" evidence="1">
    <location>
        <begin position="83"/>
        <end position="108"/>
    </location>
</feature>
<protein>
    <submittedName>
        <fullName evidence="2">Uncharacterized protein</fullName>
    </submittedName>
</protein>
<keyword evidence="1" id="KW-0812">Transmembrane</keyword>
<evidence type="ECO:0000313" key="2">
    <source>
        <dbReference type="EMBL" id="AAW78385.1"/>
    </source>
</evidence>
<evidence type="ECO:0000256" key="1">
    <source>
        <dbReference type="SAM" id="Phobius"/>
    </source>
</evidence>
<name>A7XEF2_AGRVI</name>
<proteinExistence type="predicted"/>
<organism evidence="2">
    <name type="scientific">Agrobacterium vitis</name>
    <name type="common">Rhizobium vitis</name>
    <dbReference type="NCBI Taxonomy" id="373"/>
    <lineage>
        <taxon>Bacteria</taxon>
        <taxon>Pseudomonadati</taxon>
        <taxon>Pseudomonadota</taxon>
        <taxon>Alphaproteobacteria</taxon>
        <taxon>Hyphomicrobiales</taxon>
        <taxon>Rhizobiaceae</taxon>
        <taxon>Rhizobium/Agrobacterium group</taxon>
        <taxon>Agrobacterium</taxon>
    </lineage>
</organism>
<keyword evidence="1" id="KW-0472">Membrane</keyword>
<feature type="transmembrane region" description="Helical" evidence="1">
    <location>
        <begin position="312"/>
        <end position="335"/>
    </location>
</feature>
<keyword evidence="1" id="KW-1133">Transmembrane helix</keyword>
<sequence length="348" mass="37343">MMTAAYGEVATALRRGGTVALTGLQSLPAAFSNSMQSLHEEQTGMKELSLTAAGAIVAGLATSAVFLMAFARLMPRLRPDRGLVAKVSLAGLRLAGDLLAVVIFVVLARNGAHMGMVSGSFGKEVTSGFIHIAMTTAIFASFGRLLFARINGFEPLFDIADASWHLKMMVGFGFLSGFTHSSLNLADARGLAPMAVDGWLFLNSTIITAYLLVWVIVGRSDIANSHSGMPTDGSVLPAISLPISTSFPQLLYGCSVFWSPERLKTSFGCACRASARSAFILIPILHRRSLWLVFNIWQYHRKTSMVPGFHSVLLWALRIPFTGAIWLIGILAASFEILTANALAACGW</sequence>
<feature type="transmembrane region" description="Helical" evidence="1">
    <location>
        <begin position="198"/>
        <end position="217"/>
    </location>
</feature>
<feature type="transmembrane region" description="Helical" evidence="1">
    <location>
        <begin position="168"/>
        <end position="186"/>
    </location>
</feature>
<dbReference type="AlphaFoldDB" id="A7XEF2"/>
<reference evidence="2" key="1">
    <citation type="submission" date="2004-08" db="EMBL/GenBank/DDBJ databases">
        <title>Mutation in Agrobacterium vitis may affect grape necrosis and tobacco hypersensitive response.</title>
        <authorList>
            <person name="Hao G."/>
            <person name="Burr T.J."/>
        </authorList>
    </citation>
    <scope>NUCLEOTIDE SEQUENCE</scope>
    <source>
        <strain evidence="2">F2/5</strain>
    </source>
</reference>
<accession>A7XEF2</accession>
<dbReference type="EMBL" id="AY738617">
    <property type="protein sequence ID" value="AAW78385.1"/>
    <property type="molecule type" value="Genomic_DNA"/>
</dbReference>
<feature type="transmembrane region" description="Helical" evidence="1">
    <location>
        <begin position="48"/>
        <end position="71"/>
    </location>
</feature>